<sequence length="255" mass="28727">MPANMVTQELARWKSVRFRSSEVLLPEFVKSLEEDEGRFVLKRPKFSLTRWQVHDNNNDRTAIFTHMFVWTWGTPYDTGNFVPEGETIPDGLTEGRVNVAPHNPAWIPNPERAMLYDAVDGKIKFLRNSSPDTFNPGDIIKMTFKVASVISKQYWWTELVPLQLVRMSTIPDYASLASSAPGEPEEEYMNILGVGQALDDIANQVTSTDFASGATKRKQEAGASPPPQEPFNADEQAVKEDSPEKKPVKRGKSKR</sequence>
<protein>
    <submittedName>
        <fullName evidence="2">Uncharacterized protein</fullName>
    </submittedName>
</protein>
<gene>
    <name evidence="2" type="ORF">CC1G_13498</name>
</gene>
<accession>A8PJ15</accession>
<proteinExistence type="predicted"/>
<dbReference type="GeneID" id="6018356"/>
<dbReference type="InParanoid" id="A8PJ15"/>
<dbReference type="AlphaFoldDB" id="A8PJ15"/>
<evidence type="ECO:0000256" key="1">
    <source>
        <dbReference type="SAM" id="MobiDB-lite"/>
    </source>
</evidence>
<evidence type="ECO:0000313" key="2">
    <source>
        <dbReference type="EMBL" id="EAU80167.2"/>
    </source>
</evidence>
<keyword evidence="3" id="KW-1185">Reference proteome</keyword>
<dbReference type="RefSeq" id="XP_001841650.2">
    <property type="nucleotide sequence ID" value="XM_001841598.2"/>
</dbReference>
<dbReference type="STRING" id="240176.A8PJ15"/>
<dbReference type="EMBL" id="AACS02000061">
    <property type="protein sequence ID" value="EAU80167.2"/>
    <property type="molecule type" value="Genomic_DNA"/>
</dbReference>
<feature type="region of interest" description="Disordered" evidence="1">
    <location>
        <begin position="208"/>
        <end position="255"/>
    </location>
</feature>
<reference evidence="2 3" key="1">
    <citation type="journal article" date="2010" name="Proc. Natl. Acad. Sci. U.S.A.">
        <title>Insights into evolution of multicellular fungi from the assembled chromosomes of the mushroom Coprinopsis cinerea (Coprinus cinereus).</title>
        <authorList>
            <person name="Stajich J.E."/>
            <person name="Wilke S.K."/>
            <person name="Ahren D."/>
            <person name="Au C.H."/>
            <person name="Birren B.W."/>
            <person name="Borodovsky M."/>
            <person name="Burns C."/>
            <person name="Canback B."/>
            <person name="Casselton L.A."/>
            <person name="Cheng C.K."/>
            <person name="Deng J."/>
            <person name="Dietrich F.S."/>
            <person name="Fargo D.C."/>
            <person name="Farman M.L."/>
            <person name="Gathman A.C."/>
            <person name="Goldberg J."/>
            <person name="Guigo R."/>
            <person name="Hoegger P.J."/>
            <person name="Hooker J.B."/>
            <person name="Huggins A."/>
            <person name="James T.Y."/>
            <person name="Kamada T."/>
            <person name="Kilaru S."/>
            <person name="Kodira C."/>
            <person name="Kues U."/>
            <person name="Kupfer D."/>
            <person name="Kwan H.S."/>
            <person name="Lomsadze A."/>
            <person name="Li W."/>
            <person name="Lilly W.W."/>
            <person name="Ma L.J."/>
            <person name="Mackey A.J."/>
            <person name="Manning G."/>
            <person name="Martin F."/>
            <person name="Muraguchi H."/>
            <person name="Natvig D.O."/>
            <person name="Palmerini H."/>
            <person name="Ramesh M.A."/>
            <person name="Rehmeyer C.J."/>
            <person name="Roe B.A."/>
            <person name="Shenoy N."/>
            <person name="Stanke M."/>
            <person name="Ter-Hovhannisyan V."/>
            <person name="Tunlid A."/>
            <person name="Velagapudi R."/>
            <person name="Vision T.J."/>
            <person name="Zeng Q."/>
            <person name="Zolan M.E."/>
            <person name="Pukkila P.J."/>
        </authorList>
    </citation>
    <scope>NUCLEOTIDE SEQUENCE [LARGE SCALE GENOMIC DNA]</scope>
    <source>
        <strain evidence="3">Okayama-7 / 130 / ATCC MYA-4618 / FGSC 9003</strain>
    </source>
</reference>
<dbReference type="Proteomes" id="UP000001861">
    <property type="component" value="Unassembled WGS sequence"/>
</dbReference>
<feature type="compositionally biased region" description="Basic and acidic residues" evidence="1">
    <location>
        <begin position="236"/>
        <end position="246"/>
    </location>
</feature>
<dbReference type="HOGENOM" id="CLU_1089967_0_0_1"/>
<name>A8PJ15_COPC7</name>
<evidence type="ECO:0000313" key="3">
    <source>
        <dbReference type="Proteomes" id="UP000001861"/>
    </source>
</evidence>
<organism evidence="2 3">
    <name type="scientific">Coprinopsis cinerea (strain Okayama-7 / 130 / ATCC MYA-4618 / FGSC 9003)</name>
    <name type="common">Inky cap fungus</name>
    <name type="synonym">Hormographiella aspergillata</name>
    <dbReference type="NCBI Taxonomy" id="240176"/>
    <lineage>
        <taxon>Eukaryota</taxon>
        <taxon>Fungi</taxon>
        <taxon>Dikarya</taxon>
        <taxon>Basidiomycota</taxon>
        <taxon>Agaricomycotina</taxon>
        <taxon>Agaricomycetes</taxon>
        <taxon>Agaricomycetidae</taxon>
        <taxon>Agaricales</taxon>
        <taxon>Agaricineae</taxon>
        <taxon>Psathyrellaceae</taxon>
        <taxon>Coprinopsis</taxon>
    </lineage>
</organism>
<dbReference type="OrthoDB" id="3034725at2759"/>
<dbReference type="KEGG" id="cci:CC1G_13498"/>
<dbReference type="VEuPathDB" id="FungiDB:CC1G_13498"/>
<comment type="caution">
    <text evidence="2">The sequence shown here is derived from an EMBL/GenBank/DDBJ whole genome shotgun (WGS) entry which is preliminary data.</text>
</comment>